<dbReference type="PANTHER" id="PTHR45710:SF31">
    <property type="entry name" value="EARLY ACTIVATION ANTIGEN CD69"/>
    <property type="match status" value="1"/>
</dbReference>
<evidence type="ECO:0000256" key="1">
    <source>
        <dbReference type="SAM" id="SignalP"/>
    </source>
</evidence>
<reference evidence="2 3" key="1">
    <citation type="journal article" date="2023" name="Sci. Data">
        <title>Genome assembly of the Korean intertidal mud-creeper Batillaria attramentaria.</title>
        <authorList>
            <person name="Patra A.K."/>
            <person name="Ho P.T."/>
            <person name="Jun S."/>
            <person name="Lee S.J."/>
            <person name="Kim Y."/>
            <person name="Won Y.J."/>
        </authorList>
    </citation>
    <scope>NUCLEOTIDE SEQUENCE [LARGE SCALE GENOMIC DNA]</scope>
    <source>
        <strain evidence="2">Wonlab-2016</strain>
    </source>
</reference>
<keyword evidence="1" id="KW-0732">Signal</keyword>
<dbReference type="PANTHER" id="PTHR45710">
    <property type="entry name" value="C-TYPE LECTIN DOMAIN-CONTAINING PROTEIN 180"/>
    <property type="match status" value="1"/>
</dbReference>
<sequence length="90" mass="10331">MKGKNDSSFLQVSEWPVVMLFCILLSVITASFAASSGCEQDWKQFSNYCYYFSNIKTTWNKSRTACKSMGADLMVIRGEEDQRFLARSLY</sequence>
<dbReference type="InterPro" id="IPR016186">
    <property type="entry name" value="C-type_lectin-like/link_sf"/>
</dbReference>
<evidence type="ECO:0008006" key="4">
    <source>
        <dbReference type="Google" id="ProtNLM"/>
    </source>
</evidence>
<proteinExistence type="predicted"/>
<evidence type="ECO:0000313" key="3">
    <source>
        <dbReference type="Proteomes" id="UP001519460"/>
    </source>
</evidence>
<feature type="chain" id="PRO_5044880181" description="C-type lectin domain-containing protein" evidence="1">
    <location>
        <begin position="34"/>
        <end position="90"/>
    </location>
</feature>
<dbReference type="Gene3D" id="3.10.100.10">
    <property type="entry name" value="Mannose-Binding Protein A, subunit A"/>
    <property type="match status" value="1"/>
</dbReference>
<dbReference type="InterPro" id="IPR016187">
    <property type="entry name" value="CTDL_fold"/>
</dbReference>
<dbReference type="EMBL" id="JACVVK020000113">
    <property type="protein sequence ID" value="KAK7491574.1"/>
    <property type="molecule type" value="Genomic_DNA"/>
</dbReference>
<name>A0ABD0KXC5_9CAEN</name>
<feature type="signal peptide" evidence="1">
    <location>
        <begin position="1"/>
        <end position="33"/>
    </location>
</feature>
<protein>
    <recommendedName>
        <fullName evidence="4">C-type lectin domain-containing protein</fullName>
    </recommendedName>
</protein>
<organism evidence="2 3">
    <name type="scientific">Batillaria attramentaria</name>
    <dbReference type="NCBI Taxonomy" id="370345"/>
    <lineage>
        <taxon>Eukaryota</taxon>
        <taxon>Metazoa</taxon>
        <taxon>Spiralia</taxon>
        <taxon>Lophotrochozoa</taxon>
        <taxon>Mollusca</taxon>
        <taxon>Gastropoda</taxon>
        <taxon>Caenogastropoda</taxon>
        <taxon>Sorbeoconcha</taxon>
        <taxon>Cerithioidea</taxon>
        <taxon>Batillariidae</taxon>
        <taxon>Batillaria</taxon>
    </lineage>
</organism>
<dbReference type="Proteomes" id="UP001519460">
    <property type="component" value="Unassembled WGS sequence"/>
</dbReference>
<keyword evidence="3" id="KW-1185">Reference proteome</keyword>
<dbReference type="InterPro" id="IPR050828">
    <property type="entry name" value="C-type_lectin/matrix_domain"/>
</dbReference>
<dbReference type="SUPFAM" id="SSF56436">
    <property type="entry name" value="C-type lectin-like"/>
    <property type="match status" value="1"/>
</dbReference>
<dbReference type="AlphaFoldDB" id="A0ABD0KXC5"/>
<evidence type="ECO:0000313" key="2">
    <source>
        <dbReference type="EMBL" id="KAK7491574.1"/>
    </source>
</evidence>
<comment type="caution">
    <text evidence="2">The sequence shown here is derived from an EMBL/GenBank/DDBJ whole genome shotgun (WGS) entry which is preliminary data.</text>
</comment>
<accession>A0ABD0KXC5</accession>
<gene>
    <name evidence="2" type="ORF">BaRGS_00017213</name>
</gene>